<dbReference type="PANTHER" id="PTHR14218:SF35">
    <property type="entry name" value="PEPTIDASE S53 DOMAIN-CONTAINING PROTEIN"/>
    <property type="match status" value="1"/>
</dbReference>
<dbReference type="GO" id="GO:0046872">
    <property type="term" value="F:metal ion binding"/>
    <property type="evidence" value="ECO:0007669"/>
    <property type="project" value="UniProtKB-UniRule"/>
</dbReference>
<dbReference type="PROSITE" id="PS00138">
    <property type="entry name" value="SUBTILASE_SER"/>
    <property type="match status" value="1"/>
</dbReference>
<evidence type="ECO:0000256" key="16">
    <source>
        <dbReference type="SAM" id="SignalP"/>
    </source>
</evidence>
<keyword evidence="14" id="KW-0325">Glycoprotein</keyword>
<evidence type="ECO:0000256" key="1">
    <source>
        <dbReference type="ARBA" id="ARBA00001910"/>
    </source>
</evidence>
<dbReference type="CDD" id="cd04056">
    <property type="entry name" value="Peptidases_S53"/>
    <property type="match status" value="1"/>
</dbReference>
<proteinExistence type="predicted"/>
<dbReference type="STRING" id="321146.A0A139GV66"/>
<dbReference type="Gene3D" id="3.40.50.200">
    <property type="entry name" value="Peptidase S8/S53 domain"/>
    <property type="match status" value="1"/>
</dbReference>
<dbReference type="CDD" id="cd11377">
    <property type="entry name" value="Pro-peptidase_S53"/>
    <property type="match status" value="1"/>
</dbReference>
<feature type="binding site" evidence="15">
    <location>
        <position position="540"/>
    </location>
    <ligand>
        <name>Ca(2+)</name>
        <dbReference type="ChEBI" id="CHEBI:29108"/>
    </ligand>
</feature>
<keyword evidence="9 15" id="KW-0378">Hydrolase</keyword>
<keyword evidence="12" id="KW-0843">Virulence</keyword>
<keyword evidence="7 15" id="KW-0479">Metal-binding</keyword>
<dbReference type="PROSITE" id="PS51695">
    <property type="entry name" value="SEDOLISIN"/>
    <property type="match status" value="1"/>
</dbReference>
<evidence type="ECO:0000256" key="9">
    <source>
        <dbReference type="ARBA" id="ARBA00022801"/>
    </source>
</evidence>
<sequence>MRAAALCALVGVANGLLMESLSHTPEGWTQARLPSSQQRLHLRIAMTAPTPGLLEQKLYDVSNPASSSYGQHLKRDEIREILRPSPEATADVVKWLVGSGVALDKIAEQGEWINFVAPVDIANDLLNTSFAIYQNTRGQEILRTLQYSVPSELHRYIDMIQPTTRFGEVKEQRSLVHDTEVLGKPPGPRMTTLNGTTVASSCNNRTVDPDCLRALYSIPENTDLDNATSGFMAFTNYLDEYPRYSDLDEFVQDYFPEAKGSSFSWDSVNGGKLEQNSSKDSAEANLDAQYLLATGWPVNMHAYSTAGLGVLVPDLDQPAEKNNQNEPFLDWLTYVLAQDDKDLPHTISTSYGENEQSVPLPYRRKVCEMFGQLGARGVSVLFSSGDTGPGSSCITNDGKNTTRFQPVFPASCPYVTAVGGTVGVQPERAVYLSSGGFSDTWPRPAYQDEAVSAYLSTIGDTFDGLYNTSGRGIPDIAAQGSSFHVINKGQDTLISGTSASAPVVAGVVALLNAQRLKAGKPTLGFLNPWLYSSGYQGLTDIVHGHSSGCVGLSLSSGLPGAFVPGASWNATEGWDPVTGFGTPNYEKLLPLALACSGIGKNK</sequence>
<evidence type="ECO:0000313" key="19">
    <source>
        <dbReference type="Proteomes" id="UP000070133"/>
    </source>
</evidence>
<dbReference type="Pfam" id="PF09286">
    <property type="entry name" value="Pro-kuma_activ"/>
    <property type="match status" value="1"/>
</dbReference>
<keyword evidence="5" id="KW-0964">Secreted</keyword>
<dbReference type="PRINTS" id="PR00723">
    <property type="entry name" value="SUBTILISIN"/>
</dbReference>
<keyword evidence="13" id="KW-0865">Zymogen</keyword>
<evidence type="ECO:0000256" key="11">
    <source>
        <dbReference type="ARBA" id="ARBA00022837"/>
    </source>
</evidence>
<keyword evidence="19" id="KW-1185">Reference proteome</keyword>
<comment type="subcellular location">
    <subcellularLocation>
        <location evidence="3">Secreted</location>
        <location evidence="3">Extracellular space</location>
    </subcellularLocation>
</comment>
<comment type="caution">
    <text evidence="18">The sequence shown here is derived from an EMBL/GenBank/DDBJ whole genome shotgun (WGS) entry which is preliminary data.</text>
</comment>
<feature type="chain" id="PRO_5013108223" description="tripeptidyl-peptidase II" evidence="16">
    <location>
        <begin position="16"/>
        <end position="602"/>
    </location>
</feature>
<evidence type="ECO:0000256" key="5">
    <source>
        <dbReference type="ARBA" id="ARBA00022525"/>
    </source>
</evidence>
<keyword evidence="6 15" id="KW-0645">Protease</keyword>
<evidence type="ECO:0000256" key="10">
    <source>
        <dbReference type="ARBA" id="ARBA00022825"/>
    </source>
</evidence>
<feature type="active site" description="Charge relay system" evidence="15">
    <location>
        <position position="498"/>
    </location>
</feature>
<dbReference type="InterPro" id="IPR023828">
    <property type="entry name" value="Peptidase_S8_Ser-AS"/>
</dbReference>
<dbReference type="InterPro" id="IPR036852">
    <property type="entry name" value="Peptidase_S8/S53_dom_sf"/>
</dbReference>
<dbReference type="GO" id="GO:0006508">
    <property type="term" value="P:proteolysis"/>
    <property type="evidence" value="ECO:0007669"/>
    <property type="project" value="UniProtKB-KW"/>
</dbReference>
<dbReference type="Pfam" id="PF00082">
    <property type="entry name" value="Peptidase_S8"/>
    <property type="match status" value="1"/>
</dbReference>
<evidence type="ECO:0000256" key="6">
    <source>
        <dbReference type="ARBA" id="ARBA00022670"/>
    </source>
</evidence>
<gene>
    <name evidence="18" type="ORF">AC578_9215</name>
</gene>
<keyword evidence="11 15" id="KW-0106">Calcium</keyword>
<comment type="function">
    <text evidence="2">Secreted tripeptidyl-peptidase which degrades proteins at acidic pHs and is involved in virulence.</text>
</comment>
<dbReference type="EMBL" id="LFZN01000328">
    <property type="protein sequence ID" value="KXS94079.1"/>
    <property type="molecule type" value="Genomic_DNA"/>
</dbReference>
<protein>
    <recommendedName>
        <fullName evidence="4">tripeptidyl-peptidase II</fullName>
        <ecNumber evidence="4">3.4.14.10</ecNumber>
    </recommendedName>
</protein>
<evidence type="ECO:0000256" key="7">
    <source>
        <dbReference type="ARBA" id="ARBA00022723"/>
    </source>
</evidence>
<accession>A0A139GV66</accession>
<feature type="binding site" evidence="15">
    <location>
        <position position="541"/>
    </location>
    <ligand>
        <name>Ca(2+)</name>
        <dbReference type="ChEBI" id="CHEBI:29108"/>
    </ligand>
</feature>
<evidence type="ECO:0000256" key="15">
    <source>
        <dbReference type="PROSITE-ProRule" id="PRU01032"/>
    </source>
</evidence>
<dbReference type="PANTHER" id="PTHR14218">
    <property type="entry name" value="PROTEASE S8 TRIPEPTIDYL PEPTIDASE I CLN2"/>
    <property type="match status" value="1"/>
</dbReference>
<keyword evidence="8 16" id="KW-0732">Signal</keyword>
<feature type="active site" description="Charge relay system" evidence="15">
    <location>
        <position position="283"/>
    </location>
</feature>
<dbReference type="AlphaFoldDB" id="A0A139GV66"/>
<evidence type="ECO:0000256" key="2">
    <source>
        <dbReference type="ARBA" id="ARBA00002451"/>
    </source>
</evidence>
<dbReference type="SUPFAM" id="SSF52743">
    <property type="entry name" value="Subtilisin-like"/>
    <property type="match status" value="1"/>
</dbReference>
<comment type="catalytic activity">
    <reaction evidence="1">
        <text>Release of an N-terminal tripeptide from a polypeptide.</text>
        <dbReference type="EC" id="3.4.14.10"/>
    </reaction>
</comment>
<evidence type="ECO:0000259" key="17">
    <source>
        <dbReference type="PROSITE" id="PS51695"/>
    </source>
</evidence>
<evidence type="ECO:0000256" key="13">
    <source>
        <dbReference type="ARBA" id="ARBA00023145"/>
    </source>
</evidence>
<dbReference type="Proteomes" id="UP000070133">
    <property type="component" value="Unassembled WGS sequence"/>
</dbReference>
<dbReference type="EC" id="3.4.14.10" evidence="4"/>
<dbReference type="InterPro" id="IPR015366">
    <property type="entry name" value="S53_propep"/>
</dbReference>
<dbReference type="InterPro" id="IPR030400">
    <property type="entry name" value="Sedolisin_dom"/>
</dbReference>
<organism evidence="18 19">
    <name type="scientific">Pseudocercospora eumusae</name>
    <dbReference type="NCBI Taxonomy" id="321146"/>
    <lineage>
        <taxon>Eukaryota</taxon>
        <taxon>Fungi</taxon>
        <taxon>Dikarya</taxon>
        <taxon>Ascomycota</taxon>
        <taxon>Pezizomycotina</taxon>
        <taxon>Dothideomycetes</taxon>
        <taxon>Dothideomycetidae</taxon>
        <taxon>Mycosphaerellales</taxon>
        <taxon>Mycosphaerellaceae</taxon>
        <taxon>Pseudocercospora</taxon>
    </lineage>
</organism>
<evidence type="ECO:0000256" key="4">
    <source>
        <dbReference type="ARBA" id="ARBA00012462"/>
    </source>
</evidence>
<name>A0A139GV66_9PEZI</name>
<feature type="active site" description="Charge relay system" evidence="15">
    <location>
        <position position="287"/>
    </location>
</feature>
<dbReference type="OrthoDB" id="409122at2759"/>
<feature type="binding site" evidence="15">
    <location>
        <position position="573"/>
    </location>
    <ligand>
        <name>Ca(2+)</name>
        <dbReference type="ChEBI" id="CHEBI:29108"/>
    </ligand>
</feature>
<dbReference type="GO" id="GO:0008240">
    <property type="term" value="F:tripeptidyl-peptidase activity"/>
    <property type="evidence" value="ECO:0007669"/>
    <property type="project" value="UniProtKB-EC"/>
</dbReference>
<evidence type="ECO:0000256" key="8">
    <source>
        <dbReference type="ARBA" id="ARBA00022729"/>
    </source>
</evidence>
<evidence type="ECO:0000313" key="18">
    <source>
        <dbReference type="EMBL" id="KXS94079.1"/>
    </source>
</evidence>
<dbReference type="InterPro" id="IPR000209">
    <property type="entry name" value="Peptidase_S8/S53_dom"/>
</dbReference>
<reference evidence="18 19" key="1">
    <citation type="submission" date="2015-07" db="EMBL/GenBank/DDBJ databases">
        <title>Comparative genomics of the Sigatoka disease complex on banana suggests a link between parallel evolutionary changes in Pseudocercospora fijiensis and Pseudocercospora eumusae and increased virulence on the banana host.</title>
        <authorList>
            <person name="Chang T.-C."/>
            <person name="Salvucci A."/>
            <person name="Crous P.W."/>
            <person name="Stergiopoulos I."/>
        </authorList>
    </citation>
    <scope>NUCLEOTIDE SEQUENCE [LARGE SCALE GENOMIC DNA]</scope>
    <source>
        <strain evidence="18 19">CBS 114824</strain>
    </source>
</reference>
<feature type="signal peptide" evidence="16">
    <location>
        <begin position="1"/>
        <end position="15"/>
    </location>
</feature>
<feature type="binding site" evidence="15">
    <location>
        <position position="575"/>
    </location>
    <ligand>
        <name>Ca(2+)</name>
        <dbReference type="ChEBI" id="CHEBI:29108"/>
    </ligand>
</feature>
<dbReference type="SMART" id="SM00944">
    <property type="entry name" value="Pro-kuma_activ"/>
    <property type="match status" value="1"/>
</dbReference>
<feature type="domain" description="Peptidase S53" evidence="17">
    <location>
        <begin position="206"/>
        <end position="595"/>
    </location>
</feature>
<comment type="cofactor">
    <cofactor evidence="15">
        <name>Ca(2+)</name>
        <dbReference type="ChEBI" id="CHEBI:29108"/>
    </cofactor>
    <text evidence="15">Binds 1 Ca(2+) ion per subunit.</text>
</comment>
<evidence type="ECO:0000256" key="3">
    <source>
        <dbReference type="ARBA" id="ARBA00004239"/>
    </source>
</evidence>
<dbReference type="InterPro" id="IPR050819">
    <property type="entry name" value="Tripeptidyl-peptidase_I"/>
</dbReference>
<dbReference type="InterPro" id="IPR015500">
    <property type="entry name" value="Peptidase_S8_subtilisin-rel"/>
</dbReference>
<dbReference type="FunFam" id="3.40.50.200:FF:000015">
    <property type="entry name" value="Tripeptidyl peptidase A"/>
    <property type="match status" value="1"/>
</dbReference>
<dbReference type="GO" id="GO:0005576">
    <property type="term" value="C:extracellular region"/>
    <property type="evidence" value="ECO:0007669"/>
    <property type="project" value="UniProtKB-SubCell"/>
</dbReference>
<dbReference type="GO" id="GO:0004252">
    <property type="term" value="F:serine-type endopeptidase activity"/>
    <property type="evidence" value="ECO:0007669"/>
    <property type="project" value="UniProtKB-UniRule"/>
</dbReference>
<evidence type="ECO:0000256" key="14">
    <source>
        <dbReference type="ARBA" id="ARBA00023180"/>
    </source>
</evidence>
<keyword evidence="10 15" id="KW-0720">Serine protease</keyword>
<dbReference type="SUPFAM" id="SSF54897">
    <property type="entry name" value="Protease propeptides/inhibitors"/>
    <property type="match status" value="1"/>
</dbReference>
<evidence type="ECO:0000256" key="12">
    <source>
        <dbReference type="ARBA" id="ARBA00023026"/>
    </source>
</evidence>